<dbReference type="EMBL" id="JACEFB010000021">
    <property type="protein sequence ID" value="MBA2227868.1"/>
    <property type="molecule type" value="Genomic_DNA"/>
</dbReference>
<dbReference type="SMART" id="SM00829">
    <property type="entry name" value="PKS_ER"/>
    <property type="match status" value="1"/>
</dbReference>
<name>A0A7V9AD47_9BACT</name>
<keyword evidence="5" id="KW-1185">Reference proteome</keyword>
<comment type="caution">
    <text evidence="4">The sequence shown here is derived from an EMBL/GenBank/DDBJ whole genome shotgun (WGS) entry which is preliminary data.</text>
</comment>
<evidence type="ECO:0000313" key="5">
    <source>
        <dbReference type="Proteomes" id="UP000542342"/>
    </source>
</evidence>
<dbReference type="CDD" id="cd05282">
    <property type="entry name" value="ETR_like"/>
    <property type="match status" value="1"/>
</dbReference>
<protein>
    <submittedName>
        <fullName evidence="4">Zinc-dependent alcohol dehydrogenase family protein</fullName>
    </submittedName>
</protein>
<dbReference type="InterPro" id="IPR011032">
    <property type="entry name" value="GroES-like_sf"/>
</dbReference>
<dbReference type="InterPro" id="IPR013149">
    <property type="entry name" value="ADH-like_C"/>
</dbReference>
<dbReference type="Gene3D" id="3.90.180.10">
    <property type="entry name" value="Medium-chain alcohol dehydrogenases, catalytic domain"/>
    <property type="match status" value="1"/>
</dbReference>
<proteinExistence type="predicted"/>
<dbReference type="RefSeq" id="WP_194539733.1">
    <property type="nucleotide sequence ID" value="NZ_JACEFB010000021.1"/>
</dbReference>
<organism evidence="4 5">
    <name type="scientific">Thermogemmata fonticola</name>
    <dbReference type="NCBI Taxonomy" id="2755323"/>
    <lineage>
        <taxon>Bacteria</taxon>
        <taxon>Pseudomonadati</taxon>
        <taxon>Planctomycetota</taxon>
        <taxon>Planctomycetia</taxon>
        <taxon>Gemmatales</taxon>
        <taxon>Gemmataceae</taxon>
        <taxon>Thermogemmata</taxon>
    </lineage>
</organism>
<sequence length="331" mass="36664">MKRLVFEQPGEPRQVLRLQEDVPVPPLQRGEVLIRMLAAPINPSDLMYISGRYGLQPTLPAVPGFEGVGVVESHGGGWLARLRGGRRVAVLGPRLGTWAEYTIASARQVFPVPDAWTDEQAATFFVNPATALAMVRYVLQVPPGEWLLQSAAASEVGKMIIRLAQLYRFRTLNVVRRPEQIEELRRLGADAVLLASGEPLPQQVARLAPQGVRYAVDCVGGELGSQLLAALAPQARCLIYGSLAEAPLQVDPRFLISTGLHIQGFWLARWLRQQNVLRLLRFFRSVRQLIQRGILQSAIAAVYPLEQFRDALDHAQRPGKGGKILLRITSR</sequence>
<dbReference type="PANTHER" id="PTHR48106">
    <property type="entry name" value="QUINONE OXIDOREDUCTASE PIG3-RELATED"/>
    <property type="match status" value="1"/>
</dbReference>
<dbReference type="SUPFAM" id="SSF50129">
    <property type="entry name" value="GroES-like"/>
    <property type="match status" value="1"/>
</dbReference>
<dbReference type="PANTHER" id="PTHR48106:SF18">
    <property type="entry name" value="QUINONE OXIDOREDUCTASE PIG3"/>
    <property type="match status" value="1"/>
</dbReference>
<evidence type="ECO:0000313" key="4">
    <source>
        <dbReference type="EMBL" id="MBA2227868.1"/>
    </source>
</evidence>
<dbReference type="InterPro" id="IPR020843">
    <property type="entry name" value="ER"/>
</dbReference>
<reference evidence="4 5" key="1">
    <citation type="submission" date="2020-07" db="EMBL/GenBank/DDBJ databases">
        <title>Thermogemmata thermophila gen. nov., sp. nov., a novel moderate thermophilic planctomycete from a Kamchatka hot spring.</title>
        <authorList>
            <person name="Elcheninov A.G."/>
            <person name="Podosokorskaya O.A."/>
            <person name="Kovaleva O.L."/>
            <person name="Novikov A."/>
            <person name="Bonch-Osmolovskaya E.A."/>
            <person name="Toshchakov S.V."/>
            <person name="Kublanov I.V."/>
        </authorList>
    </citation>
    <scope>NUCLEOTIDE SEQUENCE [LARGE SCALE GENOMIC DNA]</scope>
    <source>
        <strain evidence="4 5">2918</strain>
    </source>
</reference>
<keyword evidence="1" id="KW-0521">NADP</keyword>
<accession>A0A7V9AD47</accession>
<evidence type="ECO:0000259" key="3">
    <source>
        <dbReference type="SMART" id="SM00829"/>
    </source>
</evidence>
<dbReference type="SUPFAM" id="SSF51735">
    <property type="entry name" value="NAD(P)-binding Rossmann-fold domains"/>
    <property type="match status" value="1"/>
</dbReference>
<gene>
    <name evidence="4" type="ORF">H0921_17040</name>
</gene>
<dbReference type="GO" id="GO:0070402">
    <property type="term" value="F:NADPH binding"/>
    <property type="evidence" value="ECO:0007669"/>
    <property type="project" value="TreeGrafter"/>
</dbReference>
<dbReference type="InterPro" id="IPR036291">
    <property type="entry name" value="NAD(P)-bd_dom_sf"/>
</dbReference>
<evidence type="ECO:0000256" key="2">
    <source>
        <dbReference type="ARBA" id="ARBA00023002"/>
    </source>
</evidence>
<dbReference type="Gene3D" id="3.40.50.720">
    <property type="entry name" value="NAD(P)-binding Rossmann-like Domain"/>
    <property type="match status" value="1"/>
</dbReference>
<feature type="domain" description="Enoyl reductase (ER)" evidence="3">
    <location>
        <begin position="13"/>
        <end position="326"/>
    </location>
</feature>
<dbReference type="AlphaFoldDB" id="A0A7V9AD47"/>
<dbReference type="Proteomes" id="UP000542342">
    <property type="component" value="Unassembled WGS sequence"/>
</dbReference>
<evidence type="ECO:0000256" key="1">
    <source>
        <dbReference type="ARBA" id="ARBA00022857"/>
    </source>
</evidence>
<keyword evidence="2" id="KW-0560">Oxidoreductase</keyword>
<dbReference type="GO" id="GO:0016651">
    <property type="term" value="F:oxidoreductase activity, acting on NAD(P)H"/>
    <property type="evidence" value="ECO:0007669"/>
    <property type="project" value="TreeGrafter"/>
</dbReference>
<dbReference type="Pfam" id="PF08240">
    <property type="entry name" value="ADH_N"/>
    <property type="match status" value="1"/>
</dbReference>
<dbReference type="Pfam" id="PF00107">
    <property type="entry name" value="ADH_zinc_N"/>
    <property type="match status" value="1"/>
</dbReference>
<dbReference type="InterPro" id="IPR013154">
    <property type="entry name" value="ADH-like_N"/>
</dbReference>